<dbReference type="PRINTS" id="PR00051">
    <property type="entry name" value="DNAA"/>
</dbReference>
<dbReference type="InterPro" id="IPR013317">
    <property type="entry name" value="DnaA_dom"/>
</dbReference>
<dbReference type="NCBIfam" id="NF005378">
    <property type="entry name" value="PRK06921.1"/>
    <property type="match status" value="1"/>
</dbReference>
<comment type="similarity">
    <text evidence="1">Belongs to the DnaA family.</text>
</comment>
<dbReference type="InterPro" id="IPR020591">
    <property type="entry name" value="Chromosome_initiator_DnaA-like"/>
</dbReference>
<dbReference type="CDD" id="cd00009">
    <property type="entry name" value="AAA"/>
    <property type="match status" value="1"/>
</dbReference>
<sequence length="279" mass="31681">MNHVAEGLRRLSELAQNRPSREQGTSSVVSLQDKSKCAECGDTGWVAVLDDGATMPISSVSPGEVFSARECICSEKRRALRVLRSSRITEEFQRLGFRNFSIAGRPQAVRIAYEVAKEYNDKFAELVDDRCNSIALLGRPGCGKTHLLMAVCNNLMRKGIEVLYFPWVEGMNELRDDMDDLERRVGVLRKVEVLYIDDLFKGRKEPTPFALEQLFGIINYRYLNHKPILVSSEKTVDQLCEIDEGVGSRIYEMARNYTVLMSLTPEEKASGMQLNYRLR</sequence>
<dbReference type="RefSeq" id="WP_268007416.1">
    <property type="nucleotide sequence ID" value="NZ_BSUT01000001.1"/>
</dbReference>
<feature type="domain" description="AAA+ ATPase" evidence="2">
    <location>
        <begin position="130"/>
        <end position="246"/>
    </location>
</feature>
<keyword evidence="4" id="KW-1185">Reference proteome</keyword>
<dbReference type="InterPro" id="IPR003593">
    <property type="entry name" value="AAA+_ATPase"/>
</dbReference>
<dbReference type="SMART" id="SM00382">
    <property type="entry name" value="AAA"/>
    <property type="match status" value="1"/>
</dbReference>
<organism evidence="3 4">
    <name type="scientific">Alicyclobacillus fastidiosus</name>
    <dbReference type="NCBI Taxonomy" id="392011"/>
    <lineage>
        <taxon>Bacteria</taxon>
        <taxon>Bacillati</taxon>
        <taxon>Bacillota</taxon>
        <taxon>Bacilli</taxon>
        <taxon>Bacillales</taxon>
        <taxon>Alicyclobacillaceae</taxon>
        <taxon>Alicyclobacillus</taxon>
    </lineage>
</organism>
<dbReference type="Pfam" id="PF00308">
    <property type="entry name" value="Bac_DnaA"/>
    <property type="match status" value="1"/>
</dbReference>
<keyword evidence="1" id="KW-0235">DNA replication</keyword>
<dbReference type="PANTHER" id="PTHR30050:SF10">
    <property type="entry name" value="PHAGE-LIKE ELEMENT PBSX PROTEIN XKDC"/>
    <property type="match status" value="1"/>
</dbReference>
<dbReference type="SUPFAM" id="SSF52540">
    <property type="entry name" value="P-loop containing nucleoside triphosphate hydrolases"/>
    <property type="match status" value="1"/>
</dbReference>
<proteinExistence type="inferred from homology"/>
<reference evidence="3" key="1">
    <citation type="submission" date="2022-08" db="EMBL/GenBank/DDBJ databases">
        <title>Alicyclobacillus fastidiosus DSM 17978, complete genome.</title>
        <authorList>
            <person name="Wang Q."/>
            <person name="Cai R."/>
            <person name="Wang Z."/>
        </authorList>
    </citation>
    <scope>NUCLEOTIDE SEQUENCE</scope>
    <source>
        <strain evidence="3">DSM 17978</strain>
    </source>
</reference>
<evidence type="ECO:0000313" key="3">
    <source>
        <dbReference type="EMBL" id="WAH43536.1"/>
    </source>
</evidence>
<protein>
    <submittedName>
        <fullName evidence="3">ATP-binding protein</fullName>
    </submittedName>
</protein>
<dbReference type="InterPro" id="IPR027417">
    <property type="entry name" value="P-loop_NTPase"/>
</dbReference>
<gene>
    <name evidence="3" type="ORF">NZD89_09215</name>
</gene>
<keyword evidence="3" id="KW-0067">ATP-binding</keyword>
<dbReference type="Gene3D" id="3.40.50.300">
    <property type="entry name" value="P-loop containing nucleotide triphosphate hydrolases"/>
    <property type="match status" value="1"/>
</dbReference>
<dbReference type="GO" id="GO:0005524">
    <property type="term" value="F:ATP binding"/>
    <property type="evidence" value="ECO:0007669"/>
    <property type="project" value="UniProtKB-KW"/>
</dbReference>
<name>A0ABY6ZMX5_9BACL</name>
<evidence type="ECO:0000313" key="4">
    <source>
        <dbReference type="Proteomes" id="UP001164761"/>
    </source>
</evidence>
<dbReference type="PANTHER" id="PTHR30050">
    <property type="entry name" value="CHROMOSOMAL REPLICATION INITIATOR PROTEIN DNAA"/>
    <property type="match status" value="1"/>
</dbReference>
<accession>A0ABY6ZMX5</accession>
<evidence type="ECO:0000259" key="2">
    <source>
        <dbReference type="SMART" id="SM00382"/>
    </source>
</evidence>
<keyword evidence="3" id="KW-0547">Nucleotide-binding</keyword>
<evidence type="ECO:0000256" key="1">
    <source>
        <dbReference type="RuleBase" id="RU004227"/>
    </source>
</evidence>
<dbReference type="Proteomes" id="UP001164761">
    <property type="component" value="Chromosome"/>
</dbReference>
<dbReference type="EMBL" id="CP104067">
    <property type="protein sequence ID" value="WAH43536.1"/>
    <property type="molecule type" value="Genomic_DNA"/>
</dbReference>